<organism evidence="4 5">
    <name type="scientific">Rhizodiscina lignyota</name>
    <dbReference type="NCBI Taxonomy" id="1504668"/>
    <lineage>
        <taxon>Eukaryota</taxon>
        <taxon>Fungi</taxon>
        <taxon>Dikarya</taxon>
        <taxon>Ascomycota</taxon>
        <taxon>Pezizomycotina</taxon>
        <taxon>Dothideomycetes</taxon>
        <taxon>Pleosporomycetidae</taxon>
        <taxon>Aulographales</taxon>
        <taxon>Rhizodiscinaceae</taxon>
        <taxon>Rhizodiscina</taxon>
    </lineage>
</organism>
<evidence type="ECO:0000256" key="1">
    <source>
        <dbReference type="ARBA" id="ARBA00022857"/>
    </source>
</evidence>
<evidence type="ECO:0000256" key="2">
    <source>
        <dbReference type="ARBA" id="ARBA00023002"/>
    </source>
</evidence>
<keyword evidence="5" id="KW-1185">Reference proteome</keyword>
<gene>
    <name evidence="4" type="ORF">NA57DRAFT_63574</name>
</gene>
<dbReference type="PANTHER" id="PTHR47706:SF5">
    <property type="entry name" value="ISOFLAVONE REDUCTASE"/>
    <property type="match status" value="1"/>
</dbReference>
<accession>A0A9P4IJG7</accession>
<dbReference type="AlphaFoldDB" id="A0A9P4IJG7"/>
<dbReference type="GO" id="GO:0016491">
    <property type="term" value="F:oxidoreductase activity"/>
    <property type="evidence" value="ECO:0007669"/>
    <property type="project" value="UniProtKB-KW"/>
</dbReference>
<evidence type="ECO:0000313" key="4">
    <source>
        <dbReference type="EMBL" id="KAF2102741.1"/>
    </source>
</evidence>
<dbReference type="PANTHER" id="PTHR47706">
    <property type="entry name" value="NMRA-LIKE FAMILY PROTEIN"/>
    <property type="match status" value="1"/>
</dbReference>
<sequence length="310" mass="34555">MRIAIAGTNSLAVLIAYYIQQETNYHFVLLSRSERPTLEARDFPVLVVDYDDTSTLQHALLGVDVVISTVTGNPQVALIHAAAANRVSRFAPAEFGSTPNTSSEPENDPLDRGRSLAVALLEHYKTTQGMEYTLFICGILYERFAPGGLYQQALSLTTPAAGEGDYILNVRNMTAEAPIWDDDEDLVSLCLTSAQDVARFVVEALEMRQWPTTLSMVGERMSVQSLVALVEEVRGTQMQSYISHNMASLQSEYVLAASMEDSARQMRAVNHIATAMGRFDFREPALNRRFRNIQPVRLRDWLIRTWGSST</sequence>
<dbReference type="InterPro" id="IPR036291">
    <property type="entry name" value="NAD(P)-bd_dom_sf"/>
</dbReference>
<name>A0A9P4IJG7_9PEZI</name>
<dbReference type="SUPFAM" id="SSF51735">
    <property type="entry name" value="NAD(P)-binding Rossmann-fold domains"/>
    <property type="match status" value="1"/>
</dbReference>
<evidence type="ECO:0000313" key="5">
    <source>
        <dbReference type="Proteomes" id="UP000799772"/>
    </source>
</evidence>
<keyword evidence="1" id="KW-0521">NADP</keyword>
<proteinExistence type="predicted"/>
<dbReference type="OrthoDB" id="419598at2759"/>
<dbReference type="Pfam" id="PF05368">
    <property type="entry name" value="NmrA"/>
    <property type="match status" value="1"/>
</dbReference>
<dbReference type="Proteomes" id="UP000799772">
    <property type="component" value="Unassembled WGS sequence"/>
</dbReference>
<dbReference type="Gene3D" id="3.40.50.720">
    <property type="entry name" value="NAD(P)-binding Rossmann-like Domain"/>
    <property type="match status" value="1"/>
</dbReference>
<dbReference type="InterPro" id="IPR051609">
    <property type="entry name" value="NmrA/Isoflavone_reductase-like"/>
</dbReference>
<comment type="caution">
    <text evidence="4">The sequence shown here is derived from an EMBL/GenBank/DDBJ whole genome shotgun (WGS) entry which is preliminary data.</text>
</comment>
<dbReference type="EMBL" id="ML978122">
    <property type="protein sequence ID" value="KAF2102741.1"/>
    <property type="molecule type" value="Genomic_DNA"/>
</dbReference>
<protein>
    <submittedName>
        <fullName evidence="4">Isoflavone reductase family protein</fullName>
    </submittedName>
</protein>
<reference evidence="4" key="1">
    <citation type="journal article" date="2020" name="Stud. Mycol.">
        <title>101 Dothideomycetes genomes: a test case for predicting lifestyles and emergence of pathogens.</title>
        <authorList>
            <person name="Haridas S."/>
            <person name="Albert R."/>
            <person name="Binder M."/>
            <person name="Bloem J."/>
            <person name="Labutti K."/>
            <person name="Salamov A."/>
            <person name="Andreopoulos B."/>
            <person name="Baker S."/>
            <person name="Barry K."/>
            <person name="Bills G."/>
            <person name="Bluhm B."/>
            <person name="Cannon C."/>
            <person name="Castanera R."/>
            <person name="Culley D."/>
            <person name="Daum C."/>
            <person name="Ezra D."/>
            <person name="Gonzalez J."/>
            <person name="Henrissat B."/>
            <person name="Kuo A."/>
            <person name="Liang C."/>
            <person name="Lipzen A."/>
            <person name="Lutzoni F."/>
            <person name="Magnuson J."/>
            <person name="Mondo S."/>
            <person name="Nolan M."/>
            <person name="Ohm R."/>
            <person name="Pangilinan J."/>
            <person name="Park H.-J."/>
            <person name="Ramirez L."/>
            <person name="Alfaro M."/>
            <person name="Sun H."/>
            <person name="Tritt A."/>
            <person name="Yoshinaga Y."/>
            <person name="Zwiers L.-H."/>
            <person name="Turgeon B."/>
            <person name="Goodwin S."/>
            <person name="Spatafora J."/>
            <person name="Crous P."/>
            <person name="Grigoriev I."/>
        </authorList>
    </citation>
    <scope>NUCLEOTIDE SEQUENCE</scope>
    <source>
        <strain evidence="4">CBS 133067</strain>
    </source>
</reference>
<keyword evidence="2" id="KW-0560">Oxidoreductase</keyword>
<dbReference type="InterPro" id="IPR008030">
    <property type="entry name" value="NmrA-like"/>
</dbReference>
<evidence type="ECO:0000259" key="3">
    <source>
        <dbReference type="Pfam" id="PF05368"/>
    </source>
</evidence>
<feature type="domain" description="NmrA-like" evidence="3">
    <location>
        <begin position="38"/>
        <end position="240"/>
    </location>
</feature>
<dbReference type="Gene3D" id="3.90.25.10">
    <property type="entry name" value="UDP-galactose 4-epimerase, domain 1"/>
    <property type="match status" value="1"/>
</dbReference>